<evidence type="ECO:0000313" key="2">
    <source>
        <dbReference type="Proteomes" id="UP000324091"/>
    </source>
</evidence>
<accession>A0A5C6NSW7</accession>
<reference evidence="1 2" key="1">
    <citation type="submission" date="2019-04" db="EMBL/GenBank/DDBJ databases">
        <title>Chromosome genome assembly for Takifugu flavidus.</title>
        <authorList>
            <person name="Xiao S."/>
        </authorList>
    </citation>
    <scope>NUCLEOTIDE SEQUENCE [LARGE SCALE GENOMIC DNA]</scope>
    <source>
        <strain evidence="1">HTHZ2018</strain>
        <tissue evidence="1">Muscle</tissue>
    </source>
</reference>
<gene>
    <name evidence="1" type="ORF">D4764_17G0000570</name>
</gene>
<evidence type="ECO:0000313" key="1">
    <source>
        <dbReference type="EMBL" id="TWW70574.1"/>
    </source>
</evidence>
<sequence length="84" mass="9419">MGGLVCKDEVTEEKRSVGMEDSLASAERIRRITFTQFGSTILILARRGLQVGPAANLSIHNRCVKATRDRNFLMSCVSCWSWRS</sequence>
<keyword evidence="2" id="KW-1185">Reference proteome</keyword>
<protein>
    <submittedName>
        <fullName evidence="1">Uncharacterized protein</fullName>
    </submittedName>
</protein>
<dbReference type="Proteomes" id="UP000324091">
    <property type="component" value="Chromosome 17"/>
</dbReference>
<name>A0A5C6NSW7_9TELE</name>
<dbReference type="AlphaFoldDB" id="A0A5C6NSW7"/>
<dbReference type="EMBL" id="RHFK02000009">
    <property type="protein sequence ID" value="TWW70574.1"/>
    <property type="molecule type" value="Genomic_DNA"/>
</dbReference>
<comment type="caution">
    <text evidence="1">The sequence shown here is derived from an EMBL/GenBank/DDBJ whole genome shotgun (WGS) entry which is preliminary data.</text>
</comment>
<proteinExistence type="predicted"/>
<organism evidence="1 2">
    <name type="scientific">Takifugu flavidus</name>
    <name type="common">sansaifugu</name>
    <dbReference type="NCBI Taxonomy" id="433684"/>
    <lineage>
        <taxon>Eukaryota</taxon>
        <taxon>Metazoa</taxon>
        <taxon>Chordata</taxon>
        <taxon>Craniata</taxon>
        <taxon>Vertebrata</taxon>
        <taxon>Euteleostomi</taxon>
        <taxon>Actinopterygii</taxon>
        <taxon>Neopterygii</taxon>
        <taxon>Teleostei</taxon>
        <taxon>Neoteleostei</taxon>
        <taxon>Acanthomorphata</taxon>
        <taxon>Eupercaria</taxon>
        <taxon>Tetraodontiformes</taxon>
        <taxon>Tetradontoidea</taxon>
        <taxon>Tetraodontidae</taxon>
        <taxon>Takifugu</taxon>
    </lineage>
</organism>